<name>A0A3N0I9R2_9ACTN</name>
<dbReference type="PANTHER" id="PTHR34580">
    <property type="match status" value="1"/>
</dbReference>
<dbReference type="InterPro" id="IPR051534">
    <property type="entry name" value="CBASS_pafABC_assoc_protein"/>
</dbReference>
<protein>
    <submittedName>
        <fullName evidence="3">WYL domain-containing protein</fullName>
    </submittedName>
</protein>
<sequence length="331" mass="37801">MAEVVASKLKLLHLARIFERETDDGHGLTAPQIIGKLAEVGVNVERKTLYRDIDCLRAFGYNILKYNRAPVEYGLATRDFQEQELLLLADAVQSSKFLTESKSRSLVEGIGKLGSKYMDENLRKQVHVEGRIKSQNESVFYNIDAIQRAISLRRKIEFRYFKYDEHKKRVTSKHGDGSEIYKETPVQLAYMDDEYYLIVWNDKYAGFTHYRVDRMQNLEVSSETATRNDEISSFDVAKHQQRVFGMFHGESVGVTLLVRGSVMSAIVDRFGKDVEVLPAEDGWARVCVTVMAAPTFYGWLATFGSSVQIEEPQSLRQAYAGYLSAILENYQ</sequence>
<dbReference type="SUPFAM" id="SSF46785">
    <property type="entry name" value="Winged helix' DNA-binding domain"/>
    <property type="match status" value="1"/>
</dbReference>
<accession>A0A3N0I9R2</accession>
<dbReference type="AlphaFoldDB" id="A0A3N0I9R2"/>
<dbReference type="PROSITE" id="PS52050">
    <property type="entry name" value="WYL"/>
    <property type="match status" value="1"/>
</dbReference>
<dbReference type="Pfam" id="PF25583">
    <property type="entry name" value="WCX"/>
    <property type="match status" value="1"/>
</dbReference>
<gene>
    <name evidence="3" type="ORF">DMP05_07985</name>
</gene>
<dbReference type="GeneID" id="98661648"/>
<evidence type="ECO:0000259" key="2">
    <source>
        <dbReference type="Pfam" id="PF25583"/>
    </source>
</evidence>
<dbReference type="OrthoDB" id="9772503at2"/>
<reference evidence="4" key="1">
    <citation type="submission" date="2018-05" db="EMBL/GenBank/DDBJ databases">
        <title>Genome Sequencing of selected type strains of the family Eggerthellaceae.</title>
        <authorList>
            <person name="Danylec N."/>
            <person name="Stoll D.A."/>
            <person name="Doetsch A."/>
            <person name="Huch M."/>
        </authorList>
    </citation>
    <scope>NUCLEOTIDE SEQUENCE [LARGE SCALE GENOMIC DNA]</scope>
    <source>
        <strain evidence="4">DSM 22006</strain>
    </source>
</reference>
<evidence type="ECO:0000313" key="3">
    <source>
        <dbReference type="EMBL" id="RNM33658.1"/>
    </source>
</evidence>
<dbReference type="EMBL" id="QIBZ01000015">
    <property type="protein sequence ID" value="RNM33658.1"/>
    <property type="molecule type" value="Genomic_DNA"/>
</dbReference>
<dbReference type="InterPro" id="IPR057727">
    <property type="entry name" value="WCX_dom"/>
</dbReference>
<feature type="domain" description="WYL" evidence="1">
    <location>
        <begin position="143"/>
        <end position="220"/>
    </location>
</feature>
<feature type="domain" description="WCX" evidence="2">
    <location>
        <begin position="254"/>
        <end position="327"/>
    </location>
</feature>
<dbReference type="InterPro" id="IPR036390">
    <property type="entry name" value="WH_DNA-bd_sf"/>
</dbReference>
<dbReference type="Proteomes" id="UP000271472">
    <property type="component" value="Unassembled WGS sequence"/>
</dbReference>
<dbReference type="PANTHER" id="PTHR34580:SF1">
    <property type="entry name" value="PROTEIN PAFC"/>
    <property type="match status" value="1"/>
</dbReference>
<evidence type="ECO:0000259" key="1">
    <source>
        <dbReference type="Pfam" id="PF13280"/>
    </source>
</evidence>
<keyword evidence="4" id="KW-1185">Reference proteome</keyword>
<evidence type="ECO:0000313" key="4">
    <source>
        <dbReference type="Proteomes" id="UP000271472"/>
    </source>
</evidence>
<dbReference type="Pfam" id="PF13280">
    <property type="entry name" value="WYL"/>
    <property type="match status" value="1"/>
</dbReference>
<organism evidence="3 4">
    <name type="scientific">Slackia isoflavoniconvertens</name>
    <dbReference type="NCBI Taxonomy" id="572010"/>
    <lineage>
        <taxon>Bacteria</taxon>
        <taxon>Bacillati</taxon>
        <taxon>Actinomycetota</taxon>
        <taxon>Coriobacteriia</taxon>
        <taxon>Eggerthellales</taxon>
        <taxon>Eggerthellaceae</taxon>
        <taxon>Slackia</taxon>
    </lineage>
</organism>
<dbReference type="RefSeq" id="WP_123219968.1">
    <property type="nucleotide sequence ID" value="NZ_JACHYQ010000001.1"/>
</dbReference>
<proteinExistence type="predicted"/>
<comment type="caution">
    <text evidence="3">The sequence shown here is derived from an EMBL/GenBank/DDBJ whole genome shotgun (WGS) entry which is preliminary data.</text>
</comment>
<dbReference type="InterPro" id="IPR026881">
    <property type="entry name" value="WYL_dom"/>
</dbReference>